<keyword evidence="2" id="KW-1185">Reference proteome</keyword>
<accession>A0A0S2FB82</accession>
<dbReference type="KEGG" id="lab:LA76x_2685"/>
<evidence type="ECO:0000313" key="1">
    <source>
        <dbReference type="EMBL" id="ALN80815.1"/>
    </source>
</evidence>
<proteinExistence type="predicted"/>
<dbReference type="STRING" id="84531.LA76x_2685"/>
<dbReference type="Proteomes" id="UP000060787">
    <property type="component" value="Chromosome"/>
</dbReference>
<protein>
    <submittedName>
        <fullName evidence="1">Uncharacterized protein</fullName>
    </submittedName>
</protein>
<dbReference type="EMBL" id="CP011129">
    <property type="protein sequence ID" value="ALN80815.1"/>
    <property type="molecule type" value="Genomic_DNA"/>
</dbReference>
<reference evidence="1 2" key="1">
    <citation type="journal article" date="2015" name="BMC Genomics">
        <title>Comparative genomics and metabolic profiling of the genus Lysobacter.</title>
        <authorList>
            <person name="de Bruijn I."/>
            <person name="Cheng X."/>
            <person name="de Jager V."/>
            <person name="Exposito R.G."/>
            <person name="Watrous J."/>
            <person name="Patel N."/>
            <person name="Postma J."/>
            <person name="Dorrestein P.C."/>
            <person name="Kobayashi D."/>
            <person name="Raaijmakers J.M."/>
        </authorList>
    </citation>
    <scope>NUCLEOTIDE SEQUENCE [LARGE SCALE GENOMIC DNA]</scope>
    <source>
        <strain evidence="1 2">76</strain>
    </source>
</reference>
<sequence length="56" mass="6364">MCDSAAKNLSHNVTFNVFYLVCFLRRISRRLIGTARRRARASTTNALRHTPAICGR</sequence>
<dbReference type="AlphaFoldDB" id="A0A0S2FB82"/>
<gene>
    <name evidence="1" type="ORF">LA76x_2685</name>
</gene>
<organism evidence="1 2">
    <name type="scientific">Lysobacter antibioticus</name>
    <dbReference type="NCBI Taxonomy" id="84531"/>
    <lineage>
        <taxon>Bacteria</taxon>
        <taxon>Pseudomonadati</taxon>
        <taxon>Pseudomonadota</taxon>
        <taxon>Gammaproteobacteria</taxon>
        <taxon>Lysobacterales</taxon>
        <taxon>Lysobacteraceae</taxon>
        <taxon>Lysobacter</taxon>
    </lineage>
</organism>
<evidence type="ECO:0000313" key="2">
    <source>
        <dbReference type="Proteomes" id="UP000060787"/>
    </source>
</evidence>
<name>A0A0S2FB82_LYSAN</name>
<dbReference type="PATRIC" id="fig|84531.8.peg.2697"/>